<dbReference type="RefSeq" id="WP_281254900.1">
    <property type="nucleotide sequence ID" value="NZ_PDJD01000001.1"/>
</dbReference>
<dbReference type="SUPFAM" id="SSF50118">
    <property type="entry name" value="Cell growth inhibitor/plasmid maintenance toxic component"/>
    <property type="match status" value="1"/>
</dbReference>
<dbReference type="GO" id="GO:0004521">
    <property type="term" value="F:RNA endonuclease activity"/>
    <property type="evidence" value="ECO:0007669"/>
    <property type="project" value="TreeGrafter"/>
</dbReference>
<dbReference type="InterPro" id="IPR011067">
    <property type="entry name" value="Plasmid_toxin/cell-grow_inhib"/>
</dbReference>
<evidence type="ECO:0000256" key="1">
    <source>
        <dbReference type="ARBA" id="ARBA00007521"/>
    </source>
</evidence>
<dbReference type="EMBL" id="PDJD01000001">
    <property type="protein sequence ID" value="PFG20675.1"/>
    <property type="molecule type" value="Genomic_DNA"/>
</dbReference>
<dbReference type="AlphaFoldDB" id="A0A2A9D350"/>
<gene>
    <name evidence="3" type="ORF">ATL40_2284</name>
</gene>
<evidence type="ECO:0000256" key="2">
    <source>
        <dbReference type="ARBA" id="ARBA00022649"/>
    </source>
</evidence>
<proteinExistence type="inferred from homology"/>
<dbReference type="InterPro" id="IPR003477">
    <property type="entry name" value="PemK-like"/>
</dbReference>
<dbReference type="PANTHER" id="PTHR33988:SF2">
    <property type="entry name" value="ENDORIBONUCLEASE MAZF"/>
    <property type="match status" value="1"/>
</dbReference>
<dbReference type="GO" id="GO:0003677">
    <property type="term" value="F:DNA binding"/>
    <property type="evidence" value="ECO:0007669"/>
    <property type="project" value="InterPro"/>
</dbReference>
<dbReference type="Proteomes" id="UP000224915">
    <property type="component" value="Unassembled WGS sequence"/>
</dbReference>
<dbReference type="Pfam" id="PF02452">
    <property type="entry name" value="PemK_toxin"/>
    <property type="match status" value="1"/>
</dbReference>
<comment type="similarity">
    <text evidence="1">Belongs to the PemK/MazF family.</text>
</comment>
<evidence type="ECO:0000313" key="3">
    <source>
        <dbReference type="EMBL" id="PFG20675.1"/>
    </source>
</evidence>
<dbReference type="Gene3D" id="2.30.30.110">
    <property type="match status" value="1"/>
</dbReference>
<dbReference type="PANTHER" id="PTHR33988">
    <property type="entry name" value="ENDORIBONUCLEASE MAZF-RELATED"/>
    <property type="match status" value="1"/>
</dbReference>
<name>A0A2A9D350_9MICO</name>
<sequence>MITRGGIHWVDNIHWVDSGDTTPGDHRPAKRRPVLVIQADAFNASRLPTVVVVAITSNLARAGLPGNVLLPAAESGLPRDSVIAVTEAVTLNRYELEDPAAGRMPPHLMTQVDAGLGLALGLAPSAPAA</sequence>
<comment type="caution">
    <text evidence="3">The sequence shown here is derived from an EMBL/GenBank/DDBJ whole genome shotgun (WGS) entry which is preliminary data.</text>
</comment>
<evidence type="ECO:0000313" key="4">
    <source>
        <dbReference type="Proteomes" id="UP000224915"/>
    </source>
</evidence>
<reference evidence="3 4" key="1">
    <citation type="submission" date="2017-10" db="EMBL/GenBank/DDBJ databases">
        <title>Sequencing the genomes of 1000 actinobacteria strains.</title>
        <authorList>
            <person name="Klenk H.-P."/>
        </authorList>
    </citation>
    <scope>NUCLEOTIDE SEQUENCE [LARGE SCALE GENOMIC DNA]</scope>
    <source>
        <strain evidence="3 4">DSM 21801</strain>
    </source>
</reference>
<keyword evidence="4" id="KW-1185">Reference proteome</keyword>
<dbReference type="GO" id="GO:0006402">
    <property type="term" value="P:mRNA catabolic process"/>
    <property type="evidence" value="ECO:0007669"/>
    <property type="project" value="TreeGrafter"/>
</dbReference>
<dbReference type="GO" id="GO:0016075">
    <property type="term" value="P:rRNA catabolic process"/>
    <property type="evidence" value="ECO:0007669"/>
    <property type="project" value="TreeGrafter"/>
</dbReference>
<keyword evidence="2" id="KW-1277">Toxin-antitoxin system</keyword>
<organism evidence="3 4">
    <name type="scientific">Serinibacter salmoneus</name>
    <dbReference type="NCBI Taxonomy" id="556530"/>
    <lineage>
        <taxon>Bacteria</taxon>
        <taxon>Bacillati</taxon>
        <taxon>Actinomycetota</taxon>
        <taxon>Actinomycetes</taxon>
        <taxon>Micrococcales</taxon>
        <taxon>Beutenbergiaceae</taxon>
        <taxon>Serinibacter</taxon>
    </lineage>
</organism>
<accession>A0A2A9D350</accession>
<protein>
    <submittedName>
        <fullName evidence="3">mRNA interferase MazF</fullName>
    </submittedName>
</protein>